<evidence type="ECO:0000256" key="5">
    <source>
        <dbReference type="ARBA" id="ARBA00023157"/>
    </source>
</evidence>
<evidence type="ECO:0000259" key="6">
    <source>
        <dbReference type="Pfam" id="PF06607"/>
    </source>
</evidence>
<dbReference type="InterPro" id="IPR009523">
    <property type="entry name" value="Prokineticin"/>
</dbReference>
<dbReference type="InterPro" id="IPR023569">
    <property type="entry name" value="Prokineticin_domain"/>
</dbReference>
<dbReference type="GO" id="GO:0030431">
    <property type="term" value="P:sleep"/>
    <property type="evidence" value="ECO:0007669"/>
    <property type="project" value="Ensembl"/>
</dbReference>
<reference evidence="7" key="4">
    <citation type="submission" date="2025-09" db="UniProtKB">
        <authorList>
            <consortium name="Ensembl"/>
        </authorList>
    </citation>
    <scope>IDENTIFICATION</scope>
</reference>
<dbReference type="GO" id="GO:0001935">
    <property type="term" value="P:endothelial cell proliferation"/>
    <property type="evidence" value="ECO:0007669"/>
    <property type="project" value="TreeGrafter"/>
</dbReference>
<keyword evidence="3" id="KW-0964">Secreted</keyword>
<dbReference type="GO" id="GO:0009416">
    <property type="term" value="P:response to light stimulus"/>
    <property type="evidence" value="ECO:0007669"/>
    <property type="project" value="Ensembl"/>
</dbReference>
<evidence type="ECO:0000313" key="8">
    <source>
        <dbReference type="Proteomes" id="UP000265140"/>
    </source>
</evidence>
<dbReference type="PANTHER" id="PTHR18821:SF8">
    <property type="entry name" value="PROKINETICIN-2"/>
    <property type="match status" value="1"/>
</dbReference>
<evidence type="ECO:0000313" key="7">
    <source>
        <dbReference type="Ensembl" id="ENSELUP00000027342.2"/>
    </source>
</evidence>
<dbReference type="GeneTree" id="ENSGT00940000167138"/>
<dbReference type="GO" id="GO:0001525">
    <property type="term" value="P:angiogenesis"/>
    <property type="evidence" value="ECO:0007669"/>
    <property type="project" value="Ensembl"/>
</dbReference>
<dbReference type="GO" id="GO:0005576">
    <property type="term" value="C:extracellular region"/>
    <property type="evidence" value="ECO:0007669"/>
    <property type="project" value="UniProtKB-SubCell"/>
</dbReference>
<evidence type="ECO:0000256" key="1">
    <source>
        <dbReference type="ARBA" id="ARBA00004613"/>
    </source>
</evidence>
<dbReference type="Proteomes" id="UP000265140">
    <property type="component" value="Chromosome 17"/>
</dbReference>
<accession>A0A3P8ZGC2</accession>
<keyword evidence="4" id="KW-0732">Signal</keyword>
<dbReference type="STRING" id="8010.ENSELUP00000027342"/>
<evidence type="ECO:0000256" key="3">
    <source>
        <dbReference type="ARBA" id="ARBA00022525"/>
    </source>
</evidence>
<comment type="similarity">
    <text evidence="2">Belongs to the AVIT (prokineticin) family.</text>
</comment>
<dbReference type="InParanoid" id="A0A3P8ZGC2"/>
<gene>
    <name evidence="7" type="primary">PROK2</name>
</gene>
<dbReference type="Pfam" id="PF06607">
    <property type="entry name" value="Prokineticin"/>
    <property type="match status" value="1"/>
</dbReference>
<dbReference type="Gene3D" id="2.10.80.10">
    <property type="entry name" value="Lipase, subunit A"/>
    <property type="match status" value="1"/>
</dbReference>
<sequence>MHLSSCSVVHRGLPLFFLFWLEPIRNILVYTCIFFNCLAKVTTSIFPQACEKDRQCGAGMCCAVSLWFRSLRMCAPMGREDDQCHPLSHKVGRCPDFLHKSFACFQAPFSGRRLHHMCPCQPHLACITVSQGISRCLSPFKAFPSLCLHQLF</sequence>
<comment type="subcellular location">
    <subcellularLocation>
        <location evidence="1">Secreted</location>
    </subcellularLocation>
</comment>
<proteinExistence type="inferred from homology"/>
<reference evidence="7" key="2">
    <citation type="submission" date="2020-02" db="EMBL/GenBank/DDBJ databases">
        <title>Esox lucius (northern pike) genome, fEsoLuc1, primary haplotype.</title>
        <authorList>
            <person name="Myers G."/>
            <person name="Karagic N."/>
            <person name="Meyer A."/>
            <person name="Pippel M."/>
            <person name="Reichard M."/>
            <person name="Winkler S."/>
            <person name="Tracey A."/>
            <person name="Sims Y."/>
            <person name="Howe K."/>
            <person name="Rhie A."/>
            <person name="Formenti G."/>
            <person name="Durbin R."/>
            <person name="Fedrigo O."/>
            <person name="Jarvis E.D."/>
        </authorList>
    </citation>
    <scope>NUCLEOTIDE SEQUENCE [LARGE SCALE GENOMIC DNA]</scope>
</reference>
<protein>
    <recommendedName>
        <fullName evidence="6">Prokineticin domain-containing protein</fullName>
    </recommendedName>
</protein>
<organism evidence="7 8">
    <name type="scientific">Esox lucius</name>
    <name type="common">Northern pike</name>
    <dbReference type="NCBI Taxonomy" id="8010"/>
    <lineage>
        <taxon>Eukaryota</taxon>
        <taxon>Metazoa</taxon>
        <taxon>Chordata</taxon>
        <taxon>Craniata</taxon>
        <taxon>Vertebrata</taxon>
        <taxon>Euteleostomi</taxon>
        <taxon>Actinopterygii</taxon>
        <taxon>Neopterygii</taxon>
        <taxon>Teleostei</taxon>
        <taxon>Protacanthopterygii</taxon>
        <taxon>Esociformes</taxon>
        <taxon>Esocidae</taxon>
        <taxon>Esox</taxon>
    </lineage>
</organism>
<evidence type="ECO:0000256" key="2">
    <source>
        <dbReference type="ARBA" id="ARBA00006999"/>
    </source>
</evidence>
<name>A0A3P8ZGC2_ESOLU</name>
<reference evidence="7" key="3">
    <citation type="submission" date="2025-08" db="UniProtKB">
        <authorList>
            <consortium name="Ensembl"/>
        </authorList>
    </citation>
    <scope>IDENTIFICATION</scope>
</reference>
<reference evidence="8" key="1">
    <citation type="journal article" date="2014" name="PLoS ONE">
        <title>The genome and linkage map of the northern pike (Esox lucius): conserved synteny revealed between the salmonid sister group and the Neoteleostei.</title>
        <authorList>
            <person name="Rondeau E.B."/>
            <person name="Minkley D.R."/>
            <person name="Leong J.S."/>
            <person name="Messmer A.M."/>
            <person name="Jantzen J.R."/>
            <person name="von Schalburg K.R."/>
            <person name="Lemon C."/>
            <person name="Bird N.H."/>
            <person name="Koop B.F."/>
        </authorList>
    </citation>
    <scope>NUCLEOTIDE SEQUENCE</scope>
</reference>
<keyword evidence="8" id="KW-1185">Reference proteome</keyword>
<keyword evidence="5" id="KW-1015">Disulfide bond</keyword>
<dbReference type="Ensembl" id="ENSELUT00000016184.3">
    <property type="protein sequence ID" value="ENSELUP00000027342.2"/>
    <property type="gene ID" value="ENSELUG00000003525.3"/>
</dbReference>
<dbReference type="PANTHER" id="PTHR18821">
    <property type="entry name" value="PROKINETICIN"/>
    <property type="match status" value="1"/>
</dbReference>
<dbReference type="SUPFAM" id="SSF57190">
    <property type="entry name" value="Colipase-like"/>
    <property type="match status" value="2"/>
</dbReference>
<feature type="domain" description="Prokineticin" evidence="6">
    <location>
        <begin position="30"/>
        <end position="137"/>
    </location>
</feature>
<evidence type="ECO:0000256" key="4">
    <source>
        <dbReference type="ARBA" id="ARBA00022729"/>
    </source>
</evidence>
<dbReference type="AlphaFoldDB" id="A0A3P8ZGC2"/>